<comment type="caution">
    <text evidence="1">The sequence shown here is derived from an EMBL/GenBank/DDBJ whole genome shotgun (WGS) entry which is preliminary data.</text>
</comment>
<evidence type="ECO:0000313" key="1">
    <source>
        <dbReference type="EMBL" id="MFD2907421.1"/>
    </source>
</evidence>
<accession>A0ABW5Z4L4</accession>
<dbReference type="Proteomes" id="UP001597549">
    <property type="component" value="Unassembled WGS sequence"/>
</dbReference>
<sequence>MFSLAQIFIPNLSFIDPKLSNTKIRTVFISNEYPECFEKIGENYVIREYDTLEDITIKDLSNPK</sequence>
<proteinExistence type="predicted"/>
<gene>
    <name evidence="1" type="ORF">ACFSX9_01605</name>
</gene>
<name>A0ABW5Z4L4_9FLAO</name>
<keyword evidence="2" id="KW-1185">Reference proteome</keyword>
<dbReference type="RefSeq" id="WP_379803555.1">
    <property type="nucleotide sequence ID" value="NZ_JBHUOL010000004.1"/>
</dbReference>
<evidence type="ECO:0000313" key="2">
    <source>
        <dbReference type="Proteomes" id="UP001597549"/>
    </source>
</evidence>
<organism evidence="1 2">
    <name type="scientific">Flavobacterium ardleyense</name>
    <dbReference type="NCBI Taxonomy" id="2038737"/>
    <lineage>
        <taxon>Bacteria</taxon>
        <taxon>Pseudomonadati</taxon>
        <taxon>Bacteroidota</taxon>
        <taxon>Flavobacteriia</taxon>
        <taxon>Flavobacteriales</taxon>
        <taxon>Flavobacteriaceae</taxon>
        <taxon>Flavobacterium</taxon>
    </lineage>
</organism>
<reference evidence="2" key="1">
    <citation type="journal article" date="2019" name="Int. J. Syst. Evol. Microbiol.">
        <title>The Global Catalogue of Microorganisms (GCM) 10K type strain sequencing project: providing services to taxonomists for standard genome sequencing and annotation.</title>
        <authorList>
            <consortium name="The Broad Institute Genomics Platform"/>
            <consortium name="The Broad Institute Genome Sequencing Center for Infectious Disease"/>
            <person name="Wu L."/>
            <person name="Ma J."/>
        </authorList>
    </citation>
    <scope>NUCLEOTIDE SEQUENCE [LARGE SCALE GENOMIC DNA]</scope>
    <source>
        <strain evidence="2">KCTC 52644</strain>
    </source>
</reference>
<protein>
    <submittedName>
        <fullName evidence="1">Uncharacterized protein</fullName>
    </submittedName>
</protein>
<dbReference type="EMBL" id="JBHUOL010000004">
    <property type="protein sequence ID" value="MFD2907421.1"/>
    <property type="molecule type" value="Genomic_DNA"/>
</dbReference>